<feature type="compositionally biased region" description="Basic residues" evidence="1">
    <location>
        <begin position="61"/>
        <end position="73"/>
    </location>
</feature>
<protein>
    <submittedName>
        <fullName evidence="2">Uncharacterized protein</fullName>
    </submittedName>
</protein>
<feature type="region of interest" description="Disordered" evidence="1">
    <location>
        <begin position="317"/>
        <end position="374"/>
    </location>
</feature>
<dbReference type="OrthoDB" id="546219at2759"/>
<sequence length="594" mass="61487">MKLLCENMHFWSIYPVAVLQFSTRGSPDRRAHPRVAAGGGGGGSGSGASGDAAAGPAPAARGRRPLLRTRPLRSRPSDGPSPYSVVAGYPQPPHPHPAAAETPRHAGSLSPTHGSGGGGASPGSGAPVGAAFFDPGGGWRPPPGSVLIENALLDAYSWHGLKRLYGCGLLFLVLFMAVWYQTEPGATAFKSSVINSFASYDSGQPWELTTLDSADSTSDAFDYVLGYLSSVIRRSGEVLPEAGSFVYLGDFAHITYAQLQIKFHTDCPNRSASGSRRPRGTGGRPSLREEIRSLRAASAPLASSPWWPRYTAGGAARPGLEPLPDTVQMARPRPPWNTNTEAGGGTGSSNSSSSGPRRSEAAGATSGGGGGGAAVGLQSVPSGVFSEQLLGLSDTCVNLSRRVLPVDAAAVNLSDNIRNVLAAQRHYSRLSNFSVDYLSFLDLVGRLERRPVWTQGIAGGGDDDDSDDYYTEEASAGNATSGDDKLCTAGYVRRCLPSPSPADPSSSSSSSSASASASASSSASSSAASSSAAVSSAGADCFCAHGSTGLPRTLRAYMDPADPRDGTALVELVRLWPDFVGRVSLNDMQYLQAA</sequence>
<feature type="compositionally biased region" description="Low complexity" evidence="1">
    <location>
        <begin position="49"/>
        <end position="60"/>
    </location>
</feature>
<keyword evidence="3" id="KW-1185">Reference proteome</keyword>
<feature type="region of interest" description="Disordered" evidence="1">
    <location>
        <begin position="267"/>
        <end position="286"/>
    </location>
</feature>
<accession>A0A150G802</accession>
<feature type="region of interest" description="Disordered" evidence="1">
    <location>
        <begin position="25"/>
        <end position="127"/>
    </location>
</feature>
<feature type="compositionally biased region" description="Low complexity" evidence="1">
    <location>
        <begin position="348"/>
        <end position="364"/>
    </location>
</feature>
<feature type="region of interest" description="Disordered" evidence="1">
    <location>
        <begin position="498"/>
        <end position="518"/>
    </location>
</feature>
<evidence type="ECO:0000313" key="2">
    <source>
        <dbReference type="EMBL" id="KXZ45480.1"/>
    </source>
</evidence>
<feature type="compositionally biased region" description="Low complexity" evidence="1">
    <location>
        <begin position="97"/>
        <end position="113"/>
    </location>
</feature>
<dbReference type="Proteomes" id="UP000075714">
    <property type="component" value="Unassembled WGS sequence"/>
</dbReference>
<evidence type="ECO:0000313" key="3">
    <source>
        <dbReference type="Proteomes" id="UP000075714"/>
    </source>
</evidence>
<feature type="compositionally biased region" description="Gly residues" evidence="1">
    <location>
        <begin position="37"/>
        <end position="48"/>
    </location>
</feature>
<organism evidence="2 3">
    <name type="scientific">Gonium pectorale</name>
    <name type="common">Green alga</name>
    <dbReference type="NCBI Taxonomy" id="33097"/>
    <lineage>
        <taxon>Eukaryota</taxon>
        <taxon>Viridiplantae</taxon>
        <taxon>Chlorophyta</taxon>
        <taxon>core chlorophytes</taxon>
        <taxon>Chlorophyceae</taxon>
        <taxon>CS clade</taxon>
        <taxon>Chlamydomonadales</taxon>
        <taxon>Volvocaceae</taxon>
        <taxon>Gonium</taxon>
    </lineage>
</organism>
<evidence type="ECO:0000256" key="1">
    <source>
        <dbReference type="SAM" id="MobiDB-lite"/>
    </source>
</evidence>
<feature type="compositionally biased region" description="Acidic residues" evidence="1">
    <location>
        <begin position="461"/>
        <end position="471"/>
    </location>
</feature>
<reference evidence="3" key="1">
    <citation type="journal article" date="2016" name="Nat. Commun.">
        <title>The Gonium pectorale genome demonstrates co-option of cell cycle regulation during the evolution of multicellularity.</title>
        <authorList>
            <person name="Hanschen E.R."/>
            <person name="Marriage T.N."/>
            <person name="Ferris P.J."/>
            <person name="Hamaji T."/>
            <person name="Toyoda A."/>
            <person name="Fujiyama A."/>
            <person name="Neme R."/>
            <person name="Noguchi H."/>
            <person name="Minakuchi Y."/>
            <person name="Suzuki M."/>
            <person name="Kawai-Toyooka H."/>
            <person name="Smith D.R."/>
            <person name="Sparks H."/>
            <person name="Anderson J."/>
            <person name="Bakaric R."/>
            <person name="Luria V."/>
            <person name="Karger A."/>
            <person name="Kirschner M.W."/>
            <person name="Durand P.M."/>
            <person name="Michod R.E."/>
            <person name="Nozaki H."/>
            <person name="Olson B.J."/>
        </authorList>
    </citation>
    <scope>NUCLEOTIDE SEQUENCE [LARGE SCALE GENOMIC DNA]</scope>
    <source>
        <strain evidence="3">NIES-2863</strain>
    </source>
</reference>
<proteinExistence type="predicted"/>
<dbReference type="AlphaFoldDB" id="A0A150G802"/>
<gene>
    <name evidence="2" type="ORF">GPECTOR_54g221</name>
</gene>
<comment type="caution">
    <text evidence="2">The sequence shown here is derived from an EMBL/GenBank/DDBJ whole genome shotgun (WGS) entry which is preliminary data.</text>
</comment>
<name>A0A150G802_GONPE</name>
<dbReference type="EMBL" id="LSYV01000055">
    <property type="protein sequence ID" value="KXZ45480.1"/>
    <property type="molecule type" value="Genomic_DNA"/>
</dbReference>
<feature type="compositionally biased region" description="Low complexity" evidence="1">
    <location>
        <begin position="503"/>
        <end position="518"/>
    </location>
</feature>
<feature type="compositionally biased region" description="Gly residues" evidence="1">
    <location>
        <begin position="365"/>
        <end position="374"/>
    </location>
</feature>
<feature type="region of interest" description="Disordered" evidence="1">
    <location>
        <begin position="454"/>
        <end position="481"/>
    </location>
</feature>